<name>A0A7G1G8L6_9BACT</name>
<dbReference type="KEGG" id="ocy:OSSY52_05230"/>
<keyword evidence="1" id="KW-0812">Transmembrane</keyword>
<proteinExistence type="predicted"/>
<keyword evidence="1" id="KW-0472">Membrane</keyword>
<dbReference type="EMBL" id="AP018712">
    <property type="protein sequence ID" value="BBE30382.1"/>
    <property type="molecule type" value="Genomic_DNA"/>
</dbReference>
<evidence type="ECO:0000313" key="2">
    <source>
        <dbReference type="EMBL" id="BBE30382.1"/>
    </source>
</evidence>
<dbReference type="RefSeq" id="WP_190615489.1">
    <property type="nucleotide sequence ID" value="NZ_AP018712.1"/>
</dbReference>
<dbReference type="InParanoid" id="A0A7G1G8L6"/>
<reference evidence="2 3" key="1">
    <citation type="submission" date="2018-06" db="EMBL/GenBank/DDBJ databases">
        <title>Genome sequencing of Oceanotoga sp. sy52.</title>
        <authorList>
            <person name="Mori K."/>
        </authorList>
    </citation>
    <scope>NUCLEOTIDE SEQUENCE [LARGE SCALE GENOMIC DNA]</scope>
    <source>
        <strain evidence="3">sy52</strain>
    </source>
</reference>
<dbReference type="AlphaFoldDB" id="A0A7G1G8L6"/>
<evidence type="ECO:0000313" key="3">
    <source>
        <dbReference type="Proteomes" id="UP000516361"/>
    </source>
</evidence>
<dbReference type="Proteomes" id="UP000516361">
    <property type="component" value="Chromosome"/>
</dbReference>
<feature type="transmembrane region" description="Helical" evidence="1">
    <location>
        <begin position="139"/>
        <end position="156"/>
    </location>
</feature>
<sequence>MTIKKNKVCIGDIDGFIKPFKGEFELKKQYFDEIINKKIVFFELDKNEYFICSKKEYLKHKFDYVYDEFIPIQIILYFLKKEGTFKTEFGIYTVVKEDNNFLVFKNDKNNIENIQNLSVKNFKDNAKDIFKIKSYLRKGINIFFSVFIIFLIFINIKSGINLFTKFNYELKKEKQETNDYNQYSNLVQNQKKRLSEFFDYLNKIDAKLITFNYSGIKLQARVILRMEYGKKIMGKYAIKEISRLEFDGYGYAILDIFEGD</sequence>
<gene>
    <name evidence="2" type="ORF">OSSY52_05230</name>
</gene>
<keyword evidence="3" id="KW-1185">Reference proteome</keyword>
<accession>A0A7G1G8L6</accession>
<organism evidence="2 3">
    <name type="scientific">Tepiditoga spiralis</name>
    <dbReference type="NCBI Taxonomy" id="2108365"/>
    <lineage>
        <taxon>Bacteria</taxon>
        <taxon>Thermotogati</taxon>
        <taxon>Thermotogota</taxon>
        <taxon>Thermotogae</taxon>
        <taxon>Petrotogales</taxon>
        <taxon>Petrotogaceae</taxon>
        <taxon>Tepiditoga</taxon>
    </lineage>
</organism>
<evidence type="ECO:0000256" key="1">
    <source>
        <dbReference type="SAM" id="Phobius"/>
    </source>
</evidence>
<protein>
    <submittedName>
        <fullName evidence="2">Uncharacterized protein</fullName>
    </submittedName>
</protein>
<keyword evidence="1" id="KW-1133">Transmembrane helix</keyword>